<keyword evidence="6" id="KW-1185">Reference proteome</keyword>
<dbReference type="GO" id="GO:0008190">
    <property type="term" value="F:eukaryotic initiation factor 4E binding"/>
    <property type="evidence" value="ECO:0007669"/>
    <property type="project" value="InterPro"/>
</dbReference>
<dbReference type="AlphaFoldDB" id="A0AAV7XD01"/>
<dbReference type="PANTHER" id="PTHR12669">
    <property type="entry name" value="EUKARYOTIC TRANSLATION INITIATION FACTOR 4E-BINDING PROTEIN"/>
    <property type="match status" value="1"/>
</dbReference>
<feature type="region of interest" description="Disordered" evidence="4">
    <location>
        <begin position="61"/>
        <end position="118"/>
    </location>
</feature>
<dbReference type="Proteomes" id="UP001075354">
    <property type="component" value="Chromosome 12"/>
</dbReference>
<feature type="compositionally biased region" description="Polar residues" evidence="4">
    <location>
        <begin position="23"/>
        <end position="45"/>
    </location>
</feature>
<name>A0AAV7XD01_9NEOP</name>
<keyword evidence="3" id="KW-0652">Protein synthesis inhibitor</keyword>
<feature type="compositionally biased region" description="Polar residues" evidence="4">
    <location>
        <begin position="1"/>
        <end position="14"/>
    </location>
</feature>
<evidence type="ECO:0000256" key="4">
    <source>
        <dbReference type="SAM" id="MobiDB-lite"/>
    </source>
</evidence>
<dbReference type="EMBL" id="JAPTSV010000012">
    <property type="protein sequence ID" value="KAJ1522387.1"/>
    <property type="molecule type" value="Genomic_DNA"/>
</dbReference>
<evidence type="ECO:0000313" key="6">
    <source>
        <dbReference type="Proteomes" id="UP001075354"/>
    </source>
</evidence>
<evidence type="ECO:0000256" key="3">
    <source>
        <dbReference type="ARBA" id="ARBA00023193"/>
    </source>
</evidence>
<feature type="compositionally biased region" description="Polar residues" evidence="4">
    <location>
        <begin position="62"/>
        <end position="73"/>
    </location>
</feature>
<keyword evidence="2" id="KW-0810">Translation regulation</keyword>
<gene>
    <name evidence="5" type="ORF">ONE63_002675</name>
</gene>
<feature type="region of interest" description="Disordered" evidence="4">
    <location>
        <begin position="1"/>
        <end position="45"/>
    </location>
</feature>
<evidence type="ECO:0000313" key="5">
    <source>
        <dbReference type="EMBL" id="KAJ1522387.1"/>
    </source>
</evidence>
<accession>A0AAV7XD01</accession>
<dbReference type="GO" id="GO:0045947">
    <property type="term" value="P:negative regulation of translational initiation"/>
    <property type="evidence" value="ECO:0007669"/>
    <property type="project" value="InterPro"/>
</dbReference>
<proteinExistence type="inferred from homology"/>
<reference evidence="5" key="1">
    <citation type="submission" date="2022-12" db="EMBL/GenBank/DDBJ databases">
        <title>Chromosome-level genome assembly of the bean flower thrips Megalurothrips usitatus.</title>
        <authorList>
            <person name="Ma L."/>
            <person name="Liu Q."/>
            <person name="Li H."/>
            <person name="Cai W."/>
        </authorList>
    </citation>
    <scope>NUCLEOTIDE SEQUENCE</scope>
    <source>
        <strain evidence="5">Cailab_2022a</strain>
    </source>
</reference>
<evidence type="ECO:0008006" key="7">
    <source>
        <dbReference type="Google" id="ProtNLM"/>
    </source>
</evidence>
<protein>
    <recommendedName>
        <fullName evidence="7">Eukaryotic translation initiation factor 4E-binding protein 1</fullName>
    </recommendedName>
</protein>
<comment type="similarity">
    <text evidence="1">Belongs to the eIF4E-binding protein family.</text>
</comment>
<dbReference type="Pfam" id="PF05456">
    <property type="entry name" value="eIF_4EBP"/>
    <property type="match status" value="1"/>
</dbReference>
<evidence type="ECO:0000256" key="1">
    <source>
        <dbReference type="ARBA" id="ARBA00005480"/>
    </source>
</evidence>
<organism evidence="5 6">
    <name type="scientific">Megalurothrips usitatus</name>
    <name type="common">bean blossom thrips</name>
    <dbReference type="NCBI Taxonomy" id="439358"/>
    <lineage>
        <taxon>Eukaryota</taxon>
        <taxon>Metazoa</taxon>
        <taxon>Ecdysozoa</taxon>
        <taxon>Arthropoda</taxon>
        <taxon>Hexapoda</taxon>
        <taxon>Insecta</taxon>
        <taxon>Pterygota</taxon>
        <taxon>Neoptera</taxon>
        <taxon>Paraneoptera</taxon>
        <taxon>Thysanoptera</taxon>
        <taxon>Terebrantia</taxon>
        <taxon>Thripoidea</taxon>
        <taxon>Thripidae</taxon>
        <taxon>Megalurothrips</taxon>
    </lineage>
</organism>
<dbReference type="InterPro" id="IPR008606">
    <property type="entry name" value="EIF4EBP"/>
</dbReference>
<evidence type="ECO:0000256" key="2">
    <source>
        <dbReference type="ARBA" id="ARBA00022845"/>
    </source>
</evidence>
<sequence>MSASPIARQATQSIPVRRVMLSDPSQLPNDYSTTPGGTLYSTTPGGTRVVYERNFLLHLRNSPLSRTPPSNLPNIPESLLKGSVDRPLLSPPKENGTIIPSALKKDQDAQDEQFEMDM</sequence>
<dbReference type="PANTHER" id="PTHR12669:SF12">
    <property type="entry name" value="EUKARYOTIC TRANSLATION INITIATION FACTOR 4E-BINDING PROTEIN"/>
    <property type="match status" value="1"/>
</dbReference>
<feature type="compositionally biased region" description="Acidic residues" evidence="4">
    <location>
        <begin position="109"/>
        <end position="118"/>
    </location>
</feature>
<dbReference type="GO" id="GO:0005737">
    <property type="term" value="C:cytoplasm"/>
    <property type="evidence" value="ECO:0007669"/>
    <property type="project" value="TreeGrafter"/>
</dbReference>
<comment type="caution">
    <text evidence="5">The sequence shown here is derived from an EMBL/GenBank/DDBJ whole genome shotgun (WGS) entry which is preliminary data.</text>
</comment>